<protein>
    <recommendedName>
        <fullName evidence="3">DUF721 domain-containing protein</fullName>
    </recommendedName>
</protein>
<reference evidence="1" key="1">
    <citation type="journal article" date="2014" name="Int. J. Syst. Evol. Microbiol.">
        <title>Complete genome sequence of Corynebacterium casei LMG S-19264T (=DSM 44701T), isolated from a smear-ripened cheese.</title>
        <authorList>
            <consortium name="US DOE Joint Genome Institute (JGI-PGF)"/>
            <person name="Walter F."/>
            <person name="Albersmeier A."/>
            <person name="Kalinowski J."/>
            <person name="Ruckert C."/>
        </authorList>
    </citation>
    <scope>NUCLEOTIDE SEQUENCE</scope>
    <source>
        <strain evidence="1">CGMCC 1.15322</strain>
    </source>
</reference>
<dbReference type="AlphaFoldDB" id="A0A916SB36"/>
<accession>A0A916SB36</accession>
<evidence type="ECO:0000313" key="1">
    <source>
        <dbReference type="EMBL" id="GGA92374.1"/>
    </source>
</evidence>
<dbReference type="RefSeq" id="WP_188707407.1">
    <property type="nucleotide sequence ID" value="NZ_BMIG01000003.1"/>
</dbReference>
<name>A0A916SB36_9BURK</name>
<comment type="caution">
    <text evidence="1">The sequence shown here is derived from an EMBL/GenBank/DDBJ whole genome shotgun (WGS) entry which is preliminary data.</text>
</comment>
<dbReference type="Proteomes" id="UP000620596">
    <property type="component" value="Unassembled WGS sequence"/>
</dbReference>
<gene>
    <name evidence="1" type="ORF">GCM10011496_11710</name>
</gene>
<keyword evidence="2" id="KW-1185">Reference proteome</keyword>
<proteinExistence type="predicted"/>
<evidence type="ECO:0008006" key="3">
    <source>
        <dbReference type="Google" id="ProtNLM"/>
    </source>
</evidence>
<evidence type="ECO:0000313" key="2">
    <source>
        <dbReference type="Proteomes" id="UP000620596"/>
    </source>
</evidence>
<dbReference type="EMBL" id="BMIG01000003">
    <property type="protein sequence ID" value="GGA92374.1"/>
    <property type="molecule type" value="Genomic_DNA"/>
</dbReference>
<reference evidence="1" key="2">
    <citation type="submission" date="2020-09" db="EMBL/GenBank/DDBJ databases">
        <authorList>
            <person name="Sun Q."/>
            <person name="Zhou Y."/>
        </authorList>
    </citation>
    <scope>NUCLEOTIDE SEQUENCE</scope>
    <source>
        <strain evidence="1">CGMCC 1.15322</strain>
    </source>
</reference>
<organism evidence="1 2">
    <name type="scientific">Polaromonas eurypsychrophila</name>
    <dbReference type="NCBI Taxonomy" id="1614635"/>
    <lineage>
        <taxon>Bacteria</taxon>
        <taxon>Pseudomonadati</taxon>
        <taxon>Pseudomonadota</taxon>
        <taxon>Betaproteobacteria</taxon>
        <taxon>Burkholderiales</taxon>
        <taxon>Comamonadaceae</taxon>
        <taxon>Polaromonas</taxon>
    </lineage>
</organism>
<sequence>MNPTPRPHGAVTFSQAVENSPSLARLAGLVQESNDRLKAIESLIPEALRPAVQAGPINEDVWCLLVSSNAAAAKVRQLLPLIQSRLIGKGWKVTSIRLKILIAKK</sequence>